<evidence type="ECO:0000256" key="1">
    <source>
        <dbReference type="SAM" id="Coils"/>
    </source>
</evidence>
<feature type="coiled-coil region" evidence="1">
    <location>
        <begin position="33"/>
        <end position="67"/>
    </location>
</feature>
<evidence type="ECO:0000313" key="3">
    <source>
        <dbReference type="Proteomes" id="UP000178606"/>
    </source>
</evidence>
<evidence type="ECO:0000313" key="2">
    <source>
        <dbReference type="EMBL" id="OGG57207.1"/>
    </source>
</evidence>
<protein>
    <submittedName>
        <fullName evidence="2">Uncharacterized protein</fullName>
    </submittedName>
</protein>
<sequence length="77" mass="8621">MPDLEDRVSELERFVHGILAELGGLAIRLAYVRDELDETKERVSTQLNNMAQNALESRRRIGELETKIAAILSKLGG</sequence>
<accession>A0A1F6D795</accession>
<dbReference type="EMBL" id="MFKF01000010">
    <property type="protein sequence ID" value="OGG57207.1"/>
    <property type="molecule type" value="Genomic_DNA"/>
</dbReference>
<proteinExistence type="predicted"/>
<comment type="caution">
    <text evidence="2">The sequence shown here is derived from an EMBL/GenBank/DDBJ whole genome shotgun (WGS) entry which is preliminary data.</text>
</comment>
<dbReference type="AlphaFoldDB" id="A0A1F6D795"/>
<name>A0A1F6D795_HANXR</name>
<organism evidence="2 3">
    <name type="scientific">Handelsmanbacteria sp. (strain RIFCSPLOWO2_12_FULL_64_10)</name>
    <dbReference type="NCBI Taxonomy" id="1817868"/>
    <lineage>
        <taxon>Bacteria</taxon>
        <taxon>Candidatus Handelsmaniibacteriota</taxon>
    </lineage>
</organism>
<dbReference type="Proteomes" id="UP000178606">
    <property type="component" value="Unassembled WGS sequence"/>
</dbReference>
<gene>
    <name evidence="2" type="ORF">A3F84_17320</name>
</gene>
<keyword evidence="1" id="KW-0175">Coiled coil</keyword>
<reference evidence="2 3" key="1">
    <citation type="journal article" date="2016" name="Nat. Commun.">
        <title>Thousands of microbial genomes shed light on interconnected biogeochemical processes in an aquifer system.</title>
        <authorList>
            <person name="Anantharaman K."/>
            <person name="Brown C.T."/>
            <person name="Hug L.A."/>
            <person name="Sharon I."/>
            <person name="Castelle C.J."/>
            <person name="Probst A.J."/>
            <person name="Thomas B.C."/>
            <person name="Singh A."/>
            <person name="Wilkins M.J."/>
            <person name="Karaoz U."/>
            <person name="Brodie E.L."/>
            <person name="Williams K.H."/>
            <person name="Hubbard S.S."/>
            <person name="Banfield J.F."/>
        </authorList>
    </citation>
    <scope>NUCLEOTIDE SEQUENCE [LARGE SCALE GENOMIC DNA]</scope>
    <source>
        <strain evidence="3">RIFCSPLOWO2_12_FULL_64_10</strain>
    </source>
</reference>